<keyword evidence="2" id="KW-0732">Signal</keyword>
<dbReference type="RefSeq" id="WP_193869611.1">
    <property type="nucleotide sequence ID" value="NZ_JADEWU010000025.1"/>
</dbReference>
<dbReference type="InterPro" id="IPR008979">
    <property type="entry name" value="Galactose-bd-like_sf"/>
</dbReference>
<feature type="chain" id="PRO_5045050465" evidence="2">
    <location>
        <begin position="21"/>
        <end position="206"/>
    </location>
</feature>
<feature type="region of interest" description="Disordered" evidence="1">
    <location>
        <begin position="26"/>
        <end position="48"/>
    </location>
</feature>
<proteinExistence type="predicted"/>
<name>A0ABR9UCA0_9CYAN</name>
<evidence type="ECO:0000256" key="2">
    <source>
        <dbReference type="SAM" id="SignalP"/>
    </source>
</evidence>
<dbReference type="Proteomes" id="UP000640725">
    <property type="component" value="Unassembled WGS sequence"/>
</dbReference>
<dbReference type="PROSITE" id="PS51257">
    <property type="entry name" value="PROKAR_LIPOPROTEIN"/>
    <property type="match status" value="1"/>
</dbReference>
<sequence>MMKQLCNWFAWLFFTTGAIAGCSPSIQQTSNTPAPPPSAVEPTPLNTPKPISGINVAAGKRVIARNGGITYPGWANANDPADYQTTTNYPKLGRWGNETNQGTGTFQIVDLGAVYSLNGVGYNIDWDGAFKNSLTFRIEVSTDNKTWRLASEIVHPYSPNTSFNKLDINVAIPPMSARYVKYWEPPDGQWNGWGTFFQLRAYFPKK</sequence>
<dbReference type="SUPFAM" id="SSF49785">
    <property type="entry name" value="Galactose-binding domain-like"/>
    <property type="match status" value="1"/>
</dbReference>
<gene>
    <name evidence="4" type="ORF">IQ236_12770</name>
</gene>
<evidence type="ECO:0000256" key="1">
    <source>
        <dbReference type="SAM" id="MobiDB-lite"/>
    </source>
</evidence>
<keyword evidence="5" id="KW-1185">Reference proteome</keyword>
<protein>
    <submittedName>
        <fullName evidence="4">Discoidin domain-containing protein</fullName>
    </submittedName>
</protein>
<comment type="caution">
    <text evidence="4">The sequence shown here is derived from an EMBL/GenBank/DDBJ whole genome shotgun (WGS) entry which is preliminary data.</text>
</comment>
<accession>A0ABR9UCA0</accession>
<dbReference type="Gene3D" id="2.60.120.260">
    <property type="entry name" value="Galactose-binding domain-like"/>
    <property type="match status" value="1"/>
</dbReference>
<evidence type="ECO:0000313" key="5">
    <source>
        <dbReference type="Proteomes" id="UP000640725"/>
    </source>
</evidence>
<dbReference type="EMBL" id="JADEWU010000025">
    <property type="protein sequence ID" value="MBE9144088.1"/>
    <property type="molecule type" value="Genomic_DNA"/>
</dbReference>
<organism evidence="4 5">
    <name type="scientific">Planktothrix mougeotii LEGE 06226</name>
    <dbReference type="NCBI Taxonomy" id="1828728"/>
    <lineage>
        <taxon>Bacteria</taxon>
        <taxon>Bacillati</taxon>
        <taxon>Cyanobacteriota</taxon>
        <taxon>Cyanophyceae</taxon>
        <taxon>Oscillatoriophycideae</taxon>
        <taxon>Oscillatoriales</taxon>
        <taxon>Microcoleaceae</taxon>
        <taxon>Planktothrix</taxon>
    </lineage>
</organism>
<dbReference type="InterPro" id="IPR000421">
    <property type="entry name" value="FA58C"/>
</dbReference>
<reference evidence="4 5" key="1">
    <citation type="submission" date="2020-10" db="EMBL/GenBank/DDBJ databases">
        <authorList>
            <person name="Castelo-Branco R."/>
            <person name="Eusebio N."/>
            <person name="Adriana R."/>
            <person name="Vieira A."/>
            <person name="Brugerolle De Fraissinette N."/>
            <person name="Rezende De Castro R."/>
            <person name="Schneider M.P."/>
            <person name="Vasconcelos V."/>
            <person name="Leao P.N."/>
        </authorList>
    </citation>
    <scope>NUCLEOTIDE SEQUENCE [LARGE SCALE GENOMIC DNA]</scope>
    <source>
        <strain evidence="4 5">LEGE 06226</strain>
    </source>
</reference>
<feature type="domain" description="F5/8 type C" evidence="3">
    <location>
        <begin position="51"/>
        <end position="182"/>
    </location>
</feature>
<dbReference type="PROSITE" id="PS50022">
    <property type="entry name" value="FA58C_3"/>
    <property type="match status" value="1"/>
</dbReference>
<evidence type="ECO:0000259" key="3">
    <source>
        <dbReference type="PROSITE" id="PS50022"/>
    </source>
</evidence>
<evidence type="ECO:0000313" key="4">
    <source>
        <dbReference type="EMBL" id="MBE9144088.1"/>
    </source>
</evidence>
<feature type="signal peptide" evidence="2">
    <location>
        <begin position="1"/>
        <end position="20"/>
    </location>
</feature>
<dbReference type="Pfam" id="PF00754">
    <property type="entry name" value="F5_F8_type_C"/>
    <property type="match status" value="1"/>
</dbReference>